<proteinExistence type="predicted"/>
<evidence type="ECO:0000313" key="2">
    <source>
        <dbReference type="EMBL" id="AUD06857.1"/>
    </source>
</evidence>
<protein>
    <recommendedName>
        <fullName evidence="1">DUF4468 domain-containing protein</fullName>
    </recommendedName>
</protein>
<dbReference type="OrthoDB" id="965647at2"/>
<accession>A0A2K8ZAF6</accession>
<feature type="domain" description="DUF4468" evidence="1">
    <location>
        <begin position="63"/>
        <end position="147"/>
    </location>
</feature>
<dbReference type="KEGG" id="spir:CWM47_36410"/>
<organism evidence="2 3">
    <name type="scientific">Spirosoma pollinicola</name>
    <dbReference type="NCBI Taxonomy" id="2057025"/>
    <lineage>
        <taxon>Bacteria</taxon>
        <taxon>Pseudomonadati</taxon>
        <taxon>Bacteroidota</taxon>
        <taxon>Cytophagia</taxon>
        <taxon>Cytophagales</taxon>
        <taxon>Cytophagaceae</taxon>
        <taxon>Spirosoma</taxon>
    </lineage>
</organism>
<evidence type="ECO:0000259" key="1">
    <source>
        <dbReference type="Pfam" id="PF14730"/>
    </source>
</evidence>
<dbReference type="Pfam" id="PF14730">
    <property type="entry name" value="DUF4468"/>
    <property type="match status" value="1"/>
</dbReference>
<evidence type="ECO:0000313" key="3">
    <source>
        <dbReference type="Proteomes" id="UP000232883"/>
    </source>
</evidence>
<dbReference type="EMBL" id="CP025096">
    <property type="protein sequence ID" value="AUD06857.1"/>
    <property type="molecule type" value="Genomic_DNA"/>
</dbReference>
<dbReference type="Gene3D" id="3.30.530.80">
    <property type="match status" value="1"/>
</dbReference>
<gene>
    <name evidence="2" type="ORF">CWM47_36410</name>
</gene>
<keyword evidence="3" id="KW-1185">Reference proteome</keyword>
<dbReference type="RefSeq" id="WP_100993391.1">
    <property type="nucleotide sequence ID" value="NZ_CP025096.1"/>
</dbReference>
<dbReference type="InterPro" id="IPR027823">
    <property type="entry name" value="DUF4468"/>
</dbReference>
<dbReference type="Proteomes" id="UP000232883">
    <property type="component" value="Chromosome"/>
</dbReference>
<reference evidence="2 3" key="1">
    <citation type="submission" date="2017-11" db="EMBL/GenBank/DDBJ databases">
        <title>Taxonomic description and genome sequences of Spirosoma HA7 sp. nov., isolated from pollen microhabitat of Corylus avellana.</title>
        <authorList>
            <person name="Ambika Manirajan B."/>
            <person name="Suarez C."/>
            <person name="Ratering S."/>
            <person name="Geissler-Plaum R."/>
            <person name="Cardinale M."/>
            <person name="Sylvia S."/>
        </authorList>
    </citation>
    <scope>NUCLEOTIDE SEQUENCE [LARGE SCALE GENOMIC DNA]</scope>
    <source>
        <strain evidence="2 3">HA7</strain>
    </source>
</reference>
<dbReference type="AlphaFoldDB" id="A0A2K8ZAF6"/>
<name>A0A2K8ZAF6_9BACT</name>
<sequence length="223" mass="25467">MELYQSVNVVSPSVGRRGPYWLKLIVIAWLIQGPVSLRTQAQAPQVLIYQLVPVDGESGDIVYTAVVPVTGASRTQLYNRAQRFLAHTLHAGSLVPMAHGAKHHINRCGIITLPHAQVGSNPPQDYRVTIELRVKAGRYRYRLSQFRAHPDSVGHGLPIRELYRCDQQTYDYSELMAQQLRAWNRSVKAYLGQLHKYMTDRQEADYYRPLQTNHSPKRHANKD</sequence>